<keyword evidence="2" id="KW-1185">Reference proteome</keyword>
<dbReference type="STRING" id="5627.A0A1C7M1J8"/>
<sequence length="112" mass="12438">MDVWDANERADVKLPEILPASRGPVVMEEQKTASGTADARPLPHIIRSRTISGFITPATVEKLLVGMGVGATWVQVARQDEEGGFGEPTNFWYMEQSRSVLPSFHTEQEQVR</sequence>
<evidence type="ECO:0000313" key="2">
    <source>
        <dbReference type="Proteomes" id="UP000092993"/>
    </source>
</evidence>
<organism evidence="1 2">
    <name type="scientific">Grifola frondosa</name>
    <name type="common">Maitake</name>
    <name type="synonym">Polyporus frondosus</name>
    <dbReference type="NCBI Taxonomy" id="5627"/>
    <lineage>
        <taxon>Eukaryota</taxon>
        <taxon>Fungi</taxon>
        <taxon>Dikarya</taxon>
        <taxon>Basidiomycota</taxon>
        <taxon>Agaricomycotina</taxon>
        <taxon>Agaricomycetes</taxon>
        <taxon>Polyporales</taxon>
        <taxon>Grifolaceae</taxon>
        <taxon>Grifola</taxon>
    </lineage>
</organism>
<dbReference type="AlphaFoldDB" id="A0A1C7M1J8"/>
<evidence type="ECO:0000313" key="1">
    <source>
        <dbReference type="EMBL" id="OBZ70239.1"/>
    </source>
</evidence>
<reference evidence="1 2" key="1">
    <citation type="submission" date="2016-03" db="EMBL/GenBank/DDBJ databases">
        <title>Whole genome sequencing of Grifola frondosa 9006-11.</title>
        <authorList>
            <person name="Min B."/>
            <person name="Park H."/>
            <person name="Kim J.-G."/>
            <person name="Cho H."/>
            <person name="Oh Y.-L."/>
            <person name="Kong W.-S."/>
            <person name="Choi I.-G."/>
        </authorList>
    </citation>
    <scope>NUCLEOTIDE SEQUENCE [LARGE SCALE GENOMIC DNA]</scope>
    <source>
        <strain evidence="1 2">9006-11</strain>
    </source>
</reference>
<proteinExistence type="predicted"/>
<protein>
    <submittedName>
        <fullName evidence="1">Uncharacterized protein</fullName>
    </submittedName>
</protein>
<dbReference type="EMBL" id="LUGG01000014">
    <property type="protein sequence ID" value="OBZ70239.1"/>
    <property type="molecule type" value="Genomic_DNA"/>
</dbReference>
<comment type="caution">
    <text evidence="1">The sequence shown here is derived from an EMBL/GenBank/DDBJ whole genome shotgun (WGS) entry which is preliminary data.</text>
</comment>
<name>A0A1C7M1J8_GRIFR</name>
<accession>A0A1C7M1J8</accession>
<dbReference type="Proteomes" id="UP000092993">
    <property type="component" value="Unassembled WGS sequence"/>
</dbReference>
<gene>
    <name evidence="1" type="ORF">A0H81_09773</name>
</gene>
<dbReference type="OrthoDB" id="435402at2759"/>